<dbReference type="Proteomes" id="UP001148662">
    <property type="component" value="Unassembled WGS sequence"/>
</dbReference>
<evidence type="ECO:0000313" key="2">
    <source>
        <dbReference type="Proteomes" id="UP001148662"/>
    </source>
</evidence>
<keyword evidence="2" id="KW-1185">Reference proteome</keyword>
<comment type="caution">
    <text evidence="1">The sequence shown here is derived from an EMBL/GenBank/DDBJ whole genome shotgun (WGS) entry which is preliminary data.</text>
</comment>
<sequence>MFSATLARRLPEFSDLMLKYFTSENFESNEHLRTFDSVCRRAIKHELGNISLVCSYWASQARPKIFEKIELRQYKDIETLKTFLDFQHSRISRYIKHIDLSLSLPRQDYEPWVRALSTFIIPKLGHVSLTIAGPFFSAGSMIHGYNFVSRVYDTSSLRYLTLSDTHITAPRAFFRLPKELPCLEELTSQQVTWDLSSEVVRCPPSARNTSPPIAGMVFGHADSRITLVLSTLIALILHDRMNSGLPMHDSRSGGEYGDSSAKTIRWQSFTSERPDNKRVLMPDIAICFAQSARGQGRYRVVRAVHIRVRGEEQEAIIHHWDWAAIDHLAEHYRNEDALPLELEENEVCSRNGAGWLDGGGVL</sequence>
<organism evidence="1 2">
    <name type="scientific">Phlebia brevispora</name>
    <dbReference type="NCBI Taxonomy" id="194682"/>
    <lineage>
        <taxon>Eukaryota</taxon>
        <taxon>Fungi</taxon>
        <taxon>Dikarya</taxon>
        <taxon>Basidiomycota</taxon>
        <taxon>Agaricomycotina</taxon>
        <taxon>Agaricomycetes</taxon>
        <taxon>Polyporales</taxon>
        <taxon>Meruliaceae</taxon>
        <taxon>Phlebia</taxon>
    </lineage>
</organism>
<gene>
    <name evidence="1" type="ORF">NM688_g1956</name>
</gene>
<protein>
    <submittedName>
        <fullName evidence="1">Uncharacterized protein</fullName>
    </submittedName>
</protein>
<evidence type="ECO:0000313" key="1">
    <source>
        <dbReference type="EMBL" id="KAJ3556581.1"/>
    </source>
</evidence>
<dbReference type="EMBL" id="JANHOG010000229">
    <property type="protein sequence ID" value="KAJ3556581.1"/>
    <property type="molecule type" value="Genomic_DNA"/>
</dbReference>
<reference evidence="1" key="1">
    <citation type="submission" date="2022-07" db="EMBL/GenBank/DDBJ databases">
        <title>Genome Sequence of Phlebia brevispora.</title>
        <authorList>
            <person name="Buettner E."/>
        </authorList>
    </citation>
    <scope>NUCLEOTIDE SEQUENCE</scope>
    <source>
        <strain evidence="1">MPL23</strain>
    </source>
</reference>
<proteinExistence type="predicted"/>
<name>A0ACC1T9V4_9APHY</name>
<accession>A0ACC1T9V4</accession>